<keyword evidence="2" id="KW-1185">Reference proteome</keyword>
<evidence type="ECO:0000313" key="2">
    <source>
        <dbReference type="Proteomes" id="UP001595841"/>
    </source>
</evidence>
<dbReference type="Proteomes" id="UP001595841">
    <property type="component" value="Unassembled WGS sequence"/>
</dbReference>
<proteinExistence type="predicted"/>
<name>A0ABV8PHH9_9FLAO</name>
<gene>
    <name evidence="1" type="ORF">ACFOWS_04570</name>
</gene>
<evidence type="ECO:0000313" key="1">
    <source>
        <dbReference type="EMBL" id="MFC4219392.1"/>
    </source>
</evidence>
<dbReference type="RefSeq" id="WP_379762783.1">
    <property type="nucleotide sequence ID" value="NZ_JBHSCL010000004.1"/>
</dbReference>
<comment type="caution">
    <text evidence="1">The sequence shown here is derived from an EMBL/GenBank/DDBJ whole genome shotgun (WGS) entry which is preliminary data.</text>
</comment>
<organism evidence="1 2">
    <name type="scientific">Flagellimonas marina</name>
    <dbReference type="NCBI Taxonomy" id="1775168"/>
    <lineage>
        <taxon>Bacteria</taxon>
        <taxon>Pseudomonadati</taxon>
        <taxon>Bacteroidota</taxon>
        <taxon>Flavobacteriia</taxon>
        <taxon>Flavobacteriales</taxon>
        <taxon>Flavobacteriaceae</taxon>
        <taxon>Flagellimonas</taxon>
    </lineage>
</organism>
<accession>A0ABV8PHH9</accession>
<sequence>MEIQNELQFLEDLNKVEEGYIPLKWGSNTPGTEWMIPTIEKEIISSLDSFEVGGVLMVNELELKSYIKQTPYLAIQ</sequence>
<reference evidence="2" key="1">
    <citation type="journal article" date="2019" name="Int. J. Syst. Evol. Microbiol.">
        <title>The Global Catalogue of Microorganisms (GCM) 10K type strain sequencing project: providing services to taxonomists for standard genome sequencing and annotation.</title>
        <authorList>
            <consortium name="The Broad Institute Genomics Platform"/>
            <consortium name="The Broad Institute Genome Sequencing Center for Infectious Disease"/>
            <person name="Wu L."/>
            <person name="Ma J."/>
        </authorList>
    </citation>
    <scope>NUCLEOTIDE SEQUENCE [LARGE SCALE GENOMIC DNA]</scope>
    <source>
        <strain evidence="2">CGMCC 1.15774</strain>
    </source>
</reference>
<protein>
    <submittedName>
        <fullName evidence="1">Uncharacterized protein</fullName>
    </submittedName>
</protein>
<dbReference type="EMBL" id="JBHSCL010000004">
    <property type="protein sequence ID" value="MFC4219392.1"/>
    <property type="molecule type" value="Genomic_DNA"/>
</dbReference>